<dbReference type="KEGG" id="bgok:Pr1d_33120"/>
<reference evidence="1 2" key="1">
    <citation type="submission" date="2019-08" db="EMBL/GenBank/DDBJ databases">
        <title>Deep-cultivation of Planctomycetes and their phenomic and genomic characterization uncovers novel biology.</title>
        <authorList>
            <person name="Wiegand S."/>
            <person name="Jogler M."/>
            <person name="Boedeker C."/>
            <person name="Pinto D."/>
            <person name="Vollmers J."/>
            <person name="Rivas-Marin E."/>
            <person name="Kohn T."/>
            <person name="Peeters S.H."/>
            <person name="Heuer A."/>
            <person name="Rast P."/>
            <person name="Oberbeckmann S."/>
            <person name="Bunk B."/>
            <person name="Jeske O."/>
            <person name="Meyerdierks A."/>
            <person name="Storesund J.E."/>
            <person name="Kallscheuer N."/>
            <person name="Luecker S."/>
            <person name="Lage O.M."/>
            <person name="Pohl T."/>
            <person name="Merkel B.J."/>
            <person name="Hornburger P."/>
            <person name="Mueller R.-W."/>
            <person name="Bruemmer F."/>
            <person name="Labrenz M."/>
            <person name="Spormann A.M."/>
            <person name="Op den Camp H."/>
            <person name="Overmann J."/>
            <person name="Amann R."/>
            <person name="Jetten M.S.M."/>
            <person name="Mascher T."/>
            <person name="Medema M.H."/>
            <person name="Devos D.P."/>
            <person name="Kaster A.-K."/>
            <person name="Ovreas L."/>
            <person name="Rohde M."/>
            <person name="Galperin M.Y."/>
            <person name="Jogler C."/>
        </authorList>
    </citation>
    <scope>NUCLEOTIDE SEQUENCE [LARGE SCALE GENOMIC DNA]</scope>
    <source>
        <strain evidence="1 2">Pr1d</strain>
    </source>
</reference>
<dbReference type="EMBL" id="CP042913">
    <property type="protein sequence ID" value="QEG36003.1"/>
    <property type="molecule type" value="Genomic_DNA"/>
</dbReference>
<organism evidence="1 2">
    <name type="scientific">Bythopirellula goksoeyrii</name>
    <dbReference type="NCBI Taxonomy" id="1400387"/>
    <lineage>
        <taxon>Bacteria</taxon>
        <taxon>Pseudomonadati</taxon>
        <taxon>Planctomycetota</taxon>
        <taxon>Planctomycetia</taxon>
        <taxon>Pirellulales</taxon>
        <taxon>Lacipirellulaceae</taxon>
        <taxon>Bythopirellula</taxon>
    </lineage>
</organism>
<gene>
    <name evidence="1" type="ORF">Pr1d_33120</name>
</gene>
<evidence type="ECO:0000313" key="2">
    <source>
        <dbReference type="Proteomes" id="UP000323917"/>
    </source>
</evidence>
<sequence length="43" mass="4587">MIEICAIFAIVPEIDPASASSALALLIGTTLVLRDRYLSSHKS</sequence>
<evidence type="ECO:0000313" key="1">
    <source>
        <dbReference type="EMBL" id="QEG36003.1"/>
    </source>
</evidence>
<proteinExistence type="predicted"/>
<name>A0A5B9QPV5_9BACT</name>
<dbReference type="AlphaFoldDB" id="A0A5B9QPV5"/>
<dbReference type="Proteomes" id="UP000323917">
    <property type="component" value="Chromosome"/>
</dbReference>
<keyword evidence="2" id="KW-1185">Reference proteome</keyword>
<accession>A0A5B9QPV5</accession>
<protein>
    <submittedName>
        <fullName evidence="1">Uncharacterized protein</fullName>
    </submittedName>
</protein>